<evidence type="ECO:0000313" key="2">
    <source>
        <dbReference type="Proteomes" id="UP001597045"/>
    </source>
</evidence>
<evidence type="ECO:0000313" key="1">
    <source>
        <dbReference type="EMBL" id="MFD1049603.1"/>
    </source>
</evidence>
<proteinExistence type="predicted"/>
<dbReference type="Proteomes" id="UP001597045">
    <property type="component" value="Unassembled WGS sequence"/>
</dbReference>
<organism evidence="1 2">
    <name type="scientific">Kibdelosporangium lantanae</name>
    <dbReference type="NCBI Taxonomy" id="1497396"/>
    <lineage>
        <taxon>Bacteria</taxon>
        <taxon>Bacillati</taxon>
        <taxon>Actinomycetota</taxon>
        <taxon>Actinomycetes</taxon>
        <taxon>Pseudonocardiales</taxon>
        <taxon>Pseudonocardiaceae</taxon>
        <taxon>Kibdelosporangium</taxon>
    </lineage>
</organism>
<keyword evidence="2" id="KW-1185">Reference proteome</keyword>
<comment type="caution">
    <text evidence="1">The sequence shown here is derived from an EMBL/GenBank/DDBJ whole genome shotgun (WGS) entry which is preliminary data.</text>
</comment>
<gene>
    <name evidence="1" type="ORF">ACFQ1S_30795</name>
</gene>
<name>A0ABW3MHK5_9PSEU</name>
<sequence length="57" mass="6698">MAWQDDLRELDEALSAGRIKAEEYRRRRDDLHGVRTAGLQLVDVHRRDGQHHDLTYG</sequence>
<reference evidence="2" key="1">
    <citation type="journal article" date="2019" name="Int. J. Syst. Evol. Microbiol.">
        <title>The Global Catalogue of Microorganisms (GCM) 10K type strain sequencing project: providing services to taxonomists for standard genome sequencing and annotation.</title>
        <authorList>
            <consortium name="The Broad Institute Genomics Platform"/>
            <consortium name="The Broad Institute Genome Sequencing Center for Infectious Disease"/>
            <person name="Wu L."/>
            <person name="Ma J."/>
        </authorList>
    </citation>
    <scope>NUCLEOTIDE SEQUENCE [LARGE SCALE GENOMIC DNA]</scope>
    <source>
        <strain evidence="2">JCM 31486</strain>
    </source>
</reference>
<accession>A0ABW3MHK5</accession>
<dbReference type="EMBL" id="JBHTIS010002282">
    <property type="protein sequence ID" value="MFD1049603.1"/>
    <property type="molecule type" value="Genomic_DNA"/>
</dbReference>
<protein>
    <submittedName>
        <fullName evidence="1">Uncharacterized protein</fullName>
    </submittedName>
</protein>